<keyword evidence="5 6" id="KW-0472">Membrane</keyword>
<reference evidence="8 9" key="1">
    <citation type="journal article" date="2016" name="Nat. Commun.">
        <title>Thousands of microbial genomes shed light on interconnected biogeochemical processes in an aquifer system.</title>
        <authorList>
            <person name="Anantharaman K."/>
            <person name="Brown C.T."/>
            <person name="Hug L.A."/>
            <person name="Sharon I."/>
            <person name="Castelle C.J."/>
            <person name="Probst A.J."/>
            <person name="Thomas B.C."/>
            <person name="Singh A."/>
            <person name="Wilkins M.J."/>
            <person name="Karaoz U."/>
            <person name="Brodie E.L."/>
            <person name="Williams K.H."/>
            <person name="Hubbard S.S."/>
            <person name="Banfield J.F."/>
        </authorList>
    </citation>
    <scope>NUCLEOTIDE SEQUENCE [LARGE SCALE GENOMIC DNA]</scope>
</reference>
<comment type="subcellular location">
    <subcellularLocation>
        <location evidence="1">Cell membrane</location>
        <topology evidence="1">Multi-pass membrane protein</topology>
    </subcellularLocation>
</comment>
<evidence type="ECO:0000259" key="7">
    <source>
        <dbReference type="Pfam" id="PF02743"/>
    </source>
</evidence>
<name>A0A1F4VEJ4_UNCKA</name>
<evidence type="ECO:0000256" key="4">
    <source>
        <dbReference type="ARBA" id="ARBA00022989"/>
    </source>
</evidence>
<evidence type="ECO:0000256" key="3">
    <source>
        <dbReference type="ARBA" id="ARBA00022692"/>
    </source>
</evidence>
<gene>
    <name evidence="8" type="ORF">A3A78_01340</name>
</gene>
<keyword evidence="4 6" id="KW-1133">Transmembrane helix</keyword>
<evidence type="ECO:0000256" key="2">
    <source>
        <dbReference type="ARBA" id="ARBA00022475"/>
    </source>
</evidence>
<proteinExistence type="predicted"/>
<sequence length="326" mass="35860">MSKTFFAKLLLLLLCIISLWFISSAVTRRNLSQSINDASKDKELLIAKLAAKALEDKFSLTAVKIQTLSRLPEIKEGDKSECEEILKSLTQGSDETLLRADEKGAVNCSSNSELFDPDAVKLNPKLSEFYKDPIPSGALVKSFITDISSEPAFLILYPISDNEGDFNGILGAVLPYDKLFNKYLEAINTNKGGSVSIQDQEGLIIYHQSKAFAGKNFWSEEIQNTITQREALNTAIKEVASGNKKDTFLNHKEGDKELITVIASSEIFPNTRLLVVSSIPSDGIEKSVMNLNVGTGLNLLAILMAAVTILIIISFVMYVRKMNEAI</sequence>
<keyword evidence="3 6" id="KW-0812">Transmembrane</keyword>
<evidence type="ECO:0000256" key="1">
    <source>
        <dbReference type="ARBA" id="ARBA00004651"/>
    </source>
</evidence>
<dbReference type="GO" id="GO:0005886">
    <property type="term" value="C:plasma membrane"/>
    <property type="evidence" value="ECO:0007669"/>
    <property type="project" value="UniProtKB-SubCell"/>
</dbReference>
<dbReference type="AlphaFoldDB" id="A0A1F4VEJ4"/>
<dbReference type="InterPro" id="IPR033479">
    <property type="entry name" value="dCache_1"/>
</dbReference>
<dbReference type="CDD" id="cd18774">
    <property type="entry name" value="PDC2_HK_sensor"/>
    <property type="match status" value="1"/>
</dbReference>
<dbReference type="EMBL" id="MEVI01000002">
    <property type="protein sequence ID" value="OGC55579.1"/>
    <property type="molecule type" value="Genomic_DNA"/>
</dbReference>
<dbReference type="Proteomes" id="UP000176504">
    <property type="component" value="Unassembled WGS sequence"/>
</dbReference>
<dbReference type="CDD" id="cd18773">
    <property type="entry name" value="PDC1_HK_sensor"/>
    <property type="match status" value="1"/>
</dbReference>
<evidence type="ECO:0000256" key="6">
    <source>
        <dbReference type="SAM" id="Phobius"/>
    </source>
</evidence>
<organism evidence="8 9">
    <name type="scientific">candidate division WWE3 bacterium RIFCSPLOWO2_01_FULL_41_18</name>
    <dbReference type="NCBI Taxonomy" id="1802625"/>
    <lineage>
        <taxon>Bacteria</taxon>
        <taxon>Katanobacteria</taxon>
    </lineage>
</organism>
<evidence type="ECO:0000256" key="5">
    <source>
        <dbReference type="ARBA" id="ARBA00023136"/>
    </source>
</evidence>
<comment type="caution">
    <text evidence="8">The sequence shown here is derived from an EMBL/GenBank/DDBJ whole genome shotgun (WGS) entry which is preliminary data.</text>
</comment>
<keyword evidence="2" id="KW-1003">Cell membrane</keyword>
<evidence type="ECO:0000313" key="8">
    <source>
        <dbReference type="EMBL" id="OGC55579.1"/>
    </source>
</evidence>
<dbReference type="Pfam" id="PF02743">
    <property type="entry name" value="dCache_1"/>
    <property type="match status" value="1"/>
</dbReference>
<evidence type="ECO:0000313" key="9">
    <source>
        <dbReference type="Proteomes" id="UP000176504"/>
    </source>
</evidence>
<protein>
    <recommendedName>
        <fullName evidence="7">Cache domain-containing protein</fullName>
    </recommendedName>
</protein>
<accession>A0A1F4VEJ4</accession>
<feature type="transmembrane region" description="Helical" evidence="6">
    <location>
        <begin position="297"/>
        <end position="319"/>
    </location>
</feature>
<dbReference type="Gene3D" id="3.30.450.20">
    <property type="entry name" value="PAS domain"/>
    <property type="match status" value="1"/>
</dbReference>
<feature type="domain" description="Cache" evidence="7">
    <location>
        <begin position="41"/>
        <end position="277"/>
    </location>
</feature>